<dbReference type="Proteomes" id="UP000000428">
    <property type="component" value="Chromosome"/>
</dbReference>
<dbReference type="EMBL" id="BA000030">
    <property type="protein sequence ID" value="BAC75167.1"/>
    <property type="molecule type" value="Genomic_DNA"/>
</dbReference>
<reference evidence="2 3" key="3">
    <citation type="journal article" date="2014" name="J. Ind. Microbiol. Biotechnol.">
        <title>Genome mining of the Streptomyces avermitilis genome and development of genome-minimized hosts for heterologous expression of biosynthetic gene clusters.</title>
        <authorList>
            <person name="Ikeda H."/>
            <person name="Shin-ya K."/>
            <person name="Omura S."/>
        </authorList>
    </citation>
    <scope>NUCLEOTIDE SEQUENCE [LARGE SCALE GENOMIC DNA]</scope>
    <source>
        <strain evidence="3">ATCC 31267 / DSM 46492 / JCM 5070 / NBRC 14893 / NCIMB 12804 / NRRL 8165 / MA-4680</strain>
    </source>
</reference>
<feature type="signal peptide" evidence="1">
    <location>
        <begin position="1"/>
        <end position="34"/>
    </location>
</feature>
<feature type="chain" id="PRO_5004297109" evidence="1">
    <location>
        <begin position="35"/>
        <end position="301"/>
    </location>
</feature>
<name>Q825K1_STRAW</name>
<proteinExistence type="predicted"/>
<accession>Q825K1</accession>
<keyword evidence="1" id="KW-0732">Signal</keyword>
<gene>
    <name evidence="2" type="ORF">SAVERM_7456</name>
</gene>
<dbReference type="eggNOG" id="ENOG5030TSR">
    <property type="taxonomic scope" value="Bacteria"/>
</dbReference>
<reference evidence="2 3" key="2">
    <citation type="journal article" date="2003" name="Nat. Biotechnol.">
        <title>Complete genome sequence and comparative analysis of the industrial microorganism Streptomyces avermitilis.</title>
        <authorList>
            <person name="Ikeda H."/>
            <person name="Ishikawa J."/>
            <person name="Hanamoto A."/>
            <person name="Shinose M."/>
            <person name="Kikuchi H."/>
            <person name="Shiba T."/>
            <person name="Sakaki Y."/>
            <person name="Hattori M."/>
            <person name="Omura S."/>
        </authorList>
    </citation>
    <scope>NUCLEOTIDE SEQUENCE [LARGE SCALE GENOMIC DNA]</scope>
    <source>
        <strain evidence="3">ATCC 31267 / DSM 46492 / JCM 5070 / NBRC 14893 / NCIMB 12804 / NRRL 8165 / MA-4680</strain>
    </source>
</reference>
<dbReference type="KEGG" id="sma:SAVERM_7456"/>
<keyword evidence="3" id="KW-1185">Reference proteome</keyword>
<sequence length="301" mass="32618">MRRRRDGYGVRRTGAGMRKGIAAVAVLVAMTASAGCDDGSGADLVVTGTPPATPYSGPLKVPSKNLDEDSARAVRLVAGAAGRALECDGEIYTGASDGSWSRDDGGATPEEGLQAYFDLEQAEDPHYGYRVEREERDRVLYSFDVHGRTKVAVVVAKDQKGRPGWGPESSASCDPAELPASFTDSKPYEIWTDRDGRRVATTVVSSNDGPEHCGWQSAVFLYTGRGEGVRHYVRDPHGVLGRQLLTSAYDGHVRMPADAHDTGYRLNDRELWFTGDRSKAYVRTSDGVELWPATKESVGCK</sequence>
<dbReference type="AlphaFoldDB" id="Q825K1"/>
<organism evidence="2 3">
    <name type="scientific">Streptomyces avermitilis (strain ATCC 31267 / DSM 46492 / JCM 5070 / NBRC 14893 / NCIMB 12804 / NRRL 8165 / MA-4680)</name>
    <dbReference type="NCBI Taxonomy" id="227882"/>
    <lineage>
        <taxon>Bacteria</taxon>
        <taxon>Bacillati</taxon>
        <taxon>Actinomycetota</taxon>
        <taxon>Actinomycetes</taxon>
        <taxon>Kitasatosporales</taxon>
        <taxon>Streptomycetaceae</taxon>
        <taxon>Streptomyces</taxon>
    </lineage>
</organism>
<evidence type="ECO:0000313" key="2">
    <source>
        <dbReference type="EMBL" id="BAC75167.1"/>
    </source>
</evidence>
<evidence type="ECO:0000256" key="1">
    <source>
        <dbReference type="SAM" id="SignalP"/>
    </source>
</evidence>
<reference evidence="2 3" key="1">
    <citation type="journal article" date="2001" name="Proc. Natl. Acad. Sci. U.S.A.">
        <title>Genome sequence of an industrial microorganism Streptomyces avermitilis: deducing the ability of producing secondary metabolites.</title>
        <authorList>
            <person name="Omura S."/>
            <person name="Ikeda H."/>
            <person name="Ishikawa J."/>
            <person name="Hanamoto A."/>
            <person name="Takahashi C."/>
            <person name="Shinose M."/>
            <person name="Takahashi Y."/>
            <person name="Horikawa H."/>
            <person name="Nakazawa H."/>
            <person name="Osonoe T."/>
            <person name="Kikuchi H."/>
            <person name="Shiba T."/>
            <person name="Sakaki Y."/>
            <person name="Hattori M."/>
        </authorList>
    </citation>
    <scope>NUCLEOTIDE SEQUENCE [LARGE SCALE GENOMIC DNA]</scope>
    <source>
        <strain evidence="3">ATCC 31267 / DSM 46492 / JCM 5070 / NBRC 14893 / NCIMB 12804 / NRRL 8165 / MA-4680</strain>
    </source>
</reference>
<evidence type="ECO:0000313" key="3">
    <source>
        <dbReference type="Proteomes" id="UP000000428"/>
    </source>
</evidence>
<dbReference type="HOGENOM" id="CLU_969497_0_0_11"/>
<protein>
    <submittedName>
        <fullName evidence="2">Secreted protein</fullName>
    </submittedName>
</protein>